<evidence type="ECO:0000256" key="16">
    <source>
        <dbReference type="ARBA" id="ARBA00026232"/>
    </source>
</evidence>
<evidence type="ECO:0000313" key="24">
    <source>
        <dbReference type="WBParaSite" id="PTRK_0001220500.2"/>
    </source>
</evidence>
<dbReference type="GO" id="GO:0005783">
    <property type="term" value="C:endoplasmic reticulum"/>
    <property type="evidence" value="ECO:0007669"/>
    <property type="project" value="UniProtKB-SubCell"/>
</dbReference>
<evidence type="ECO:0000256" key="12">
    <source>
        <dbReference type="ARBA" id="ARBA00023180"/>
    </source>
</evidence>
<evidence type="ECO:0000256" key="4">
    <source>
        <dbReference type="ARBA" id="ARBA00009498"/>
    </source>
</evidence>
<feature type="domain" description="PDZ" evidence="21">
    <location>
        <begin position="244"/>
        <end position="311"/>
    </location>
</feature>
<dbReference type="InterPro" id="IPR019378">
    <property type="entry name" value="GDP-Fuc_O-FucTrfase"/>
</dbReference>
<keyword evidence="9" id="KW-0256">Endoplasmic reticulum</keyword>
<evidence type="ECO:0000313" key="23">
    <source>
        <dbReference type="Proteomes" id="UP000038045"/>
    </source>
</evidence>
<evidence type="ECO:0000256" key="19">
    <source>
        <dbReference type="ARBA" id="ARBA00048647"/>
    </source>
</evidence>
<dbReference type="GO" id="GO:0005794">
    <property type="term" value="C:Golgi apparatus"/>
    <property type="evidence" value="ECO:0007669"/>
    <property type="project" value="UniProtKB-SubCell"/>
</dbReference>
<feature type="domain" description="SAM" evidence="20">
    <location>
        <begin position="33"/>
        <end position="98"/>
    </location>
</feature>
<dbReference type="SMART" id="SM00228">
    <property type="entry name" value="PDZ"/>
    <property type="match status" value="1"/>
</dbReference>
<dbReference type="Gene3D" id="3.40.50.11340">
    <property type="match status" value="1"/>
</dbReference>
<dbReference type="PROSITE" id="PS51290">
    <property type="entry name" value="CRIC"/>
    <property type="match status" value="1"/>
</dbReference>
<protein>
    <recommendedName>
        <fullName evidence="16">GDP-fucose protein O-fucosyltransferase 2</fullName>
        <ecNumber evidence="5">2.4.1.221</ecNumber>
    </recommendedName>
    <alternativeName>
        <fullName evidence="17">Peptide-O-fucosyltransferase 2</fullName>
    </alternativeName>
</protein>
<evidence type="ECO:0000256" key="5">
    <source>
        <dbReference type="ARBA" id="ARBA00012196"/>
    </source>
</evidence>
<dbReference type="InterPro" id="IPR001660">
    <property type="entry name" value="SAM"/>
</dbReference>
<dbReference type="PROSITE" id="PS50106">
    <property type="entry name" value="PDZ"/>
    <property type="match status" value="1"/>
</dbReference>
<dbReference type="Gene3D" id="2.30.42.10">
    <property type="match status" value="1"/>
</dbReference>
<evidence type="ECO:0000256" key="13">
    <source>
        <dbReference type="ARBA" id="ARBA00023253"/>
    </source>
</evidence>
<name>A0A0N4ZUE2_PARTI</name>
<dbReference type="InterPro" id="IPR001478">
    <property type="entry name" value="PDZ"/>
</dbReference>
<keyword evidence="14" id="KW-0119">Carbohydrate metabolism</keyword>
<dbReference type="InterPro" id="IPR013761">
    <property type="entry name" value="SAM/pointed_sf"/>
</dbReference>
<sequence length="1292" mass="149706">MLVKHLEQRRQQYFTYNENYDVLNSLQYIVSSWNCDQFAEWLKGVDDGIIAYIPKIKKANITGKNLNVIDEEYLENIGIYSFGIRRIIMQAIDSLLYFCRDIEKDNLQRLMLLCVSKLDMLITCVQKVQTTPEQIKNSSKDNLRLNVYTFLNNTYSNLANVVDEVKKIIFWLDRSPFDRLEQYIKIREKILNDCIDLANVISLRSRNILKTNSIFTKAKQMKEYLLELIKNRNDPIFVCTSFTERAVVKIKEPMEWGINIQSSFRGVHVISEIRANSPADKCEKLDAGDEILQINGITVIGWELQKVAKMLIYLESTKENNIDKIGKQIVLLVNKRPRNPIAVKPFIRPHKPKERTSKENKLKTLTDFNVIFSNNNKQVSPIVEDPSATSWLKLSRTSSLNIAKSAWKNHNQRYAGSTIQFASIAHISLEEEPKKIKRRNSISGDKPDNTEYEDVPFEIEIDNEIMRRNSFVNSYLKSRGKRAVFRQFSNDTIILEQDDSVTSTTPDVPNIIIRRTRRMRQQPDGHVKSFINNRLTEEVVETNVREETNENDGDSIAANLNYAQIELIPNEIVGDLKIDKIPNITDTDWSAPINEITKLNFFVTNRKKDTNLTSTESPKVNSNFYFESSPSNSATPLSNNFPLSPPYSNRYPLSPFSTNNRNKCFTPASTVFTDISDELPSSRQSTSSTYNILKTTSPSSSTSSHYSLSSIIHRTKPIVNTLAPLAEPDDVDTSNKIVQNEASKKVCSPTLDKKPSLEDIIEITEIPYANLSGILIEGWIKYLYYGNCSSSAIQKSQSGNDMSTFLNNGRWKTSAKYRFLKAWAVLASINGVRYLLIYSNQKSEKADILIQPRYFQISLDTKLKASKKHLLLLSNKGFEIYLATYTKEDTLFWNDHLIRDNTKFSIAETNYLLYDVNYGEGFNLRRDVYLRIANTIRHLRENGKNYILVLPPFGRLYHWKKGENKMPWRDFFDIDSLKKFIPVIDFDEFLDIEGGNIKIDLVLYLQSYKEGWGNHFEIKYDERECIDNTNYKNKNNEWYGWFYGYHDNVIGKDFHCLSIQGQSKTLADAILKLYNDRRIIFVDRTETILHDHFSDVYYWKARRSMRYSKNLIEIGNLFRKNFLHSTDESDKTLMNSDWTKVTKKHGNALGGNYICIHWRRGDFIRSHSKDIPSIKGTAIQLKKFTEKYNTKNVFLSSDCNDTEFDELKKEINKSLELYRFINATLSDGGVSIVDQYICSHAKAFIGSYVSTFSFRIHEDREIMGFLSETTFNRLCPDNENECEQPTMWKIQY</sequence>
<proteinExistence type="inferred from homology"/>
<dbReference type="PANTHER" id="PTHR13398:SF0">
    <property type="entry name" value="GDP-FUCOSE PROTEIN O-FUCOSYLTRANSFERASE 2"/>
    <property type="match status" value="1"/>
</dbReference>
<dbReference type="PANTHER" id="PTHR13398">
    <property type="entry name" value="GDP-FUCOSE PROTEIN O-FUCOSYLTRANSFERASE 2"/>
    <property type="match status" value="1"/>
</dbReference>
<dbReference type="Pfam" id="PF10534">
    <property type="entry name" value="CRIC_ras_sig"/>
    <property type="match status" value="1"/>
</dbReference>
<keyword evidence="13" id="KW-0294">Fucose metabolism</keyword>
<dbReference type="Gene3D" id="1.10.150.50">
    <property type="entry name" value="Transcription Factor, Ets-1"/>
    <property type="match status" value="1"/>
</dbReference>
<evidence type="ECO:0000256" key="15">
    <source>
        <dbReference type="ARBA" id="ARBA00025803"/>
    </source>
</evidence>
<dbReference type="Proteomes" id="UP000038045">
    <property type="component" value="Unplaced"/>
</dbReference>
<dbReference type="STRING" id="131310.A0A0N4ZUE2"/>
<dbReference type="Gene3D" id="3.40.50.11350">
    <property type="match status" value="1"/>
</dbReference>
<dbReference type="EC" id="2.4.1.221" evidence="5"/>
<keyword evidence="8" id="KW-0732">Signal</keyword>
<accession>A0A0N4ZUE2</accession>
<organism evidence="23 24">
    <name type="scientific">Parastrongyloides trichosuri</name>
    <name type="common">Possum-specific nematode worm</name>
    <dbReference type="NCBI Taxonomy" id="131310"/>
    <lineage>
        <taxon>Eukaryota</taxon>
        <taxon>Metazoa</taxon>
        <taxon>Ecdysozoa</taxon>
        <taxon>Nematoda</taxon>
        <taxon>Chromadorea</taxon>
        <taxon>Rhabditida</taxon>
        <taxon>Tylenchina</taxon>
        <taxon>Panagrolaimomorpha</taxon>
        <taxon>Strongyloidoidea</taxon>
        <taxon>Strongyloididae</taxon>
        <taxon>Parastrongyloides</taxon>
    </lineage>
</organism>
<dbReference type="CDD" id="cd11298">
    <property type="entry name" value="O-FucT-2"/>
    <property type="match status" value="1"/>
</dbReference>
<comment type="pathway">
    <text evidence="3">Protein modification; protein glycosylation.</text>
</comment>
<comment type="subcellular location">
    <subcellularLocation>
        <location evidence="1">Endoplasmic reticulum</location>
    </subcellularLocation>
    <subcellularLocation>
        <location evidence="2">Golgi apparatus</location>
    </subcellularLocation>
</comment>
<dbReference type="GO" id="GO:0006004">
    <property type="term" value="P:fucose metabolic process"/>
    <property type="evidence" value="ECO:0007669"/>
    <property type="project" value="UniProtKB-KW"/>
</dbReference>
<comment type="similarity">
    <text evidence="4">Belongs to the CNKSR family.</text>
</comment>
<evidence type="ECO:0000256" key="6">
    <source>
        <dbReference type="ARBA" id="ARBA00022676"/>
    </source>
</evidence>
<dbReference type="Pfam" id="PF07647">
    <property type="entry name" value="SAM_2"/>
    <property type="match status" value="1"/>
</dbReference>
<dbReference type="InterPro" id="IPR045130">
    <property type="entry name" value="OFUT2-like"/>
</dbReference>
<evidence type="ECO:0000259" key="20">
    <source>
        <dbReference type="PROSITE" id="PS50105"/>
    </source>
</evidence>
<evidence type="ECO:0000256" key="3">
    <source>
        <dbReference type="ARBA" id="ARBA00004922"/>
    </source>
</evidence>
<keyword evidence="11" id="KW-1015">Disulfide bond</keyword>
<evidence type="ECO:0000256" key="2">
    <source>
        <dbReference type="ARBA" id="ARBA00004555"/>
    </source>
</evidence>
<reference evidence="24" key="1">
    <citation type="submission" date="2017-02" db="UniProtKB">
        <authorList>
            <consortium name="WormBaseParasite"/>
        </authorList>
    </citation>
    <scope>IDENTIFICATION</scope>
</reference>
<keyword evidence="12" id="KW-0325">Glycoprotein</keyword>
<evidence type="ECO:0000256" key="18">
    <source>
        <dbReference type="ARBA" id="ARBA00047273"/>
    </source>
</evidence>
<evidence type="ECO:0000256" key="7">
    <source>
        <dbReference type="ARBA" id="ARBA00022679"/>
    </source>
</evidence>
<dbReference type="InterPro" id="IPR041489">
    <property type="entry name" value="PDZ_6"/>
</dbReference>
<dbReference type="FunFam" id="3.40.50.11350:FF:000002">
    <property type="entry name" value="GDP-fucose protein O-fucosyltransferase 2"/>
    <property type="match status" value="1"/>
</dbReference>
<feature type="domain" description="CRIC" evidence="22">
    <location>
        <begin position="120"/>
        <end position="208"/>
    </location>
</feature>
<keyword evidence="23" id="KW-1185">Reference proteome</keyword>
<evidence type="ECO:0000259" key="22">
    <source>
        <dbReference type="PROSITE" id="PS51290"/>
    </source>
</evidence>
<keyword evidence="7" id="KW-0808">Transferase</keyword>
<dbReference type="InterPro" id="IPR017874">
    <property type="entry name" value="CRIC_domain"/>
</dbReference>
<evidence type="ECO:0000256" key="1">
    <source>
        <dbReference type="ARBA" id="ARBA00004240"/>
    </source>
</evidence>
<evidence type="ECO:0000256" key="14">
    <source>
        <dbReference type="ARBA" id="ARBA00023277"/>
    </source>
</evidence>
<dbReference type="InterPro" id="IPR036034">
    <property type="entry name" value="PDZ_sf"/>
</dbReference>
<dbReference type="PROSITE" id="PS50105">
    <property type="entry name" value="SAM_DOMAIN"/>
    <property type="match status" value="1"/>
</dbReference>
<comment type="catalytic activity">
    <reaction evidence="19">
        <text>L-seryl-[protein] + GDP-beta-L-fucose = 3-O-(alpha-L-fucosyl)-L-seryl-[protein] + GDP + H(+)</text>
        <dbReference type="Rhea" id="RHEA:63644"/>
        <dbReference type="Rhea" id="RHEA-COMP:9863"/>
        <dbReference type="Rhea" id="RHEA-COMP:17914"/>
        <dbReference type="ChEBI" id="CHEBI:15378"/>
        <dbReference type="ChEBI" id="CHEBI:29999"/>
        <dbReference type="ChEBI" id="CHEBI:57273"/>
        <dbReference type="ChEBI" id="CHEBI:58189"/>
        <dbReference type="ChEBI" id="CHEBI:189632"/>
        <dbReference type="EC" id="2.4.1.221"/>
    </reaction>
    <physiologicalReaction direction="left-to-right" evidence="19">
        <dbReference type="Rhea" id="RHEA:63645"/>
    </physiologicalReaction>
</comment>
<keyword evidence="10" id="KW-0333">Golgi apparatus</keyword>
<evidence type="ECO:0000259" key="21">
    <source>
        <dbReference type="PROSITE" id="PS50106"/>
    </source>
</evidence>
<dbReference type="Pfam" id="PF10250">
    <property type="entry name" value="O-FucT"/>
    <property type="match status" value="1"/>
</dbReference>
<dbReference type="SUPFAM" id="SSF50156">
    <property type="entry name" value="PDZ domain-like"/>
    <property type="match status" value="1"/>
</dbReference>
<dbReference type="WBParaSite" id="PTRK_0001220500.2">
    <property type="protein sequence ID" value="PTRK_0001220500.2"/>
    <property type="gene ID" value="PTRK_0001220500"/>
</dbReference>
<dbReference type="SMART" id="SM00454">
    <property type="entry name" value="SAM"/>
    <property type="match status" value="1"/>
</dbReference>
<dbReference type="SUPFAM" id="SSF47769">
    <property type="entry name" value="SAM/Pointed domain"/>
    <property type="match status" value="1"/>
</dbReference>
<evidence type="ECO:0000256" key="9">
    <source>
        <dbReference type="ARBA" id="ARBA00022824"/>
    </source>
</evidence>
<keyword evidence="6" id="KW-0328">Glycosyltransferase</keyword>
<evidence type="ECO:0000256" key="10">
    <source>
        <dbReference type="ARBA" id="ARBA00023034"/>
    </source>
</evidence>
<evidence type="ECO:0000256" key="11">
    <source>
        <dbReference type="ARBA" id="ARBA00023157"/>
    </source>
</evidence>
<comment type="catalytic activity">
    <reaction evidence="18">
        <text>L-threonyl-[protein] + GDP-beta-L-fucose = 3-O-(alpha-L-fucosyl)-L-threonyl-[protein] + GDP + H(+)</text>
        <dbReference type="Rhea" id="RHEA:70491"/>
        <dbReference type="Rhea" id="RHEA-COMP:11060"/>
        <dbReference type="Rhea" id="RHEA-COMP:17915"/>
        <dbReference type="ChEBI" id="CHEBI:15378"/>
        <dbReference type="ChEBI" id="CHEBI:30013"/>
        <dbReference type="ChEBI" id="CHEBI:57273"/>
        <dbReference type="ChEBI" id="CHEBI:58189"/>
        <dbReference type="ChEBI" id="CHEBI:189631"/>
        <dbReference type="EC" id="2.4.1.221"/>
    </reaction>
    <physiologicalReaction direction="left-to-right" evidence="18">
        <dbReference type="Rhea" id="RHEA:70492"/>
    </physiologicalReaction>
</comment>
<dbReference type="Pfam" id="PF17820">
    <property type="entry name" value="PDZ_6"/>
    <property type="match status" value="1"/>
</dbReference>
<comment type="similarity">
    <text evidence="15">Belongs to the glycosyltransferase 68 family.</text>
</comment>
<evidence type="ECO:0000256" key="17">
    <source>
        <dbReference type="ARBA" id="ARBA00033083"/>
    </source>
</evidence>
<evidence type="ECO:0000256" key="8">
    <source>
        <dbReference type="ARBA" id="ARBA00022729"/>
    </source>
</evidence>
<dbReference type="GO" id="GO:0046922">
    <property type="term" value="F:peptide-O-fucosyltransferase activity"/>
    <property type="evidence" value="ECO:0007669"/>
    <property type="project" value="UniProtKB-EC"/>
</dbReference>